<evidence type="ECO:0000256" key="1">
    <source>
        <dbReference type="SAM" id="Phobius"/>
    </source>
</evidence>
<keyword evidence="3" id="KW-1185">Reference proteome</keyword>
<name>A0ABU6XW40_9FABA</name>
<gene>
    <name evidence="2" type="ORF">PIB30_090553</name>
</gene>
<evidence type="ECO:0000313" key="3">
    <source>
        <dbReference type="Proteomes" id="UP001341840"/>
    </source>
</evidence>
<keyword evidence="1" id="KW-1133">Transmembrane helix</keyword>
<proteinExistence type="predicted"/>
<accession>A0ABU6XW40</accession>
<evidence type="ECO:0000313" key="2">
    <source>
        <dbReference type="EMBL" id="MED6200983.1"/>
    </source>
</evidence>
<reference evidence="2 3" key="1">
    <citation type="journal article" date="2023" name="Plants (Basel)">
        <title>Bridging the Gap: Combining Genomics and Transcriptomics Approaches to Understand Stylosanthes scabra, an Orphan Legume from the Brazilian Caatinga.</title>
        <authorList>
            <person name="Ferreira-Neto J.R.C."/>
            <person name="da Silva M.D."/>
            <person name="Binneck E."/>
            <person name="de Melo N.F."/>
            <person name="da Silva R.H."/>
            <person name="de Melo A.L.T.M."/>
            <person name="Pandolfi V."/>
            <person name="Bustamante F.O."/>
            <person name="Brasileiro-Vidal A.C."/>
            <person name="Benko-Iseppon A.M."/>
        </authorList>
    </citation>
    <scope>NUCLEOTIDE SEQUENCE [LARGE SCALE GENOMIC DNA]</scope>
    <source>
        <tissue evidence="2">Leaves</tissue>
    </source>
</reference>
<organism evidence="2 3">
    <name type="scientific">Stylosanthes scabra</name>
    <dbReference type="NCBI Taxonomy" id="79078"/>
    <lineage>
        <taxon>Eukaryota</taxon>
        <taxon>Viridiplantae</taxon>
        <taxon>Streptophyta</taxon>
        <taxon>Embryophyta</taxon>
        <taxon>Tracheophyta</taxon>
        <taxon>Spermatophyta</taxon>
        <taxon>Magnoliopsida</taxon>
        <taxon>eudicotyledons</taxon>
        <taxon>Gunneridae</taxon>
        <taxon>Pentapetalae</taxon>
        <taxon>rosids</taxon>
        <taxon>fabids</taxon>
        <taxon>Fabales</taxon>
        <taxon>Fabaceae</taxon>
        <taxon>Papilionoideae</taxon>
        <taxon>50 kb inversion clade</taxon>
        <taxon>dalbergioids sensu lato</taxon>
        <taxon>Dalbergieae</taxon>
        <taxon>Pterocarpus clade</taxon>
        <taxon>Stylosanthes</taxon>
    </lineage>
</organism>
<feature type="transmembrane region" description="Helical" evidence="1">
    <location>
        <begin position="48"/>
        <end position="71"/>
    </location>
</feature>
<feature type="transmembrane region" description="Helical" evidence="1">
    <location>
        <begin position="6"/>
        <end position="27"/>
    </location>
</feature>
<keyword evidence="1" id="KW-0812">Transmembrane</keyword>
<dbReference type="EMBL" id="JASCZI010213205">
    <property type="protein sequence ID" value="MED6200983.1"/>
    <property type="molecule type" value="Genomic_DNA"/>
</dbReference>
<protein>
    <submittedName>
        <fullName evidence="2">Uncharacterized protein</fullName>
    </submittedName>
</protein>
<dbReference type="Proteomes" id="UP001341840">
    <property type="component" value="Unassembled WGS sequence"/>
</dbReference>
<sequence length="169" mass="19454">MGVSSFLIWYAGTLALVTPMARTMLVARYCRKLGRQPARLHCRFGSRYVITVTFFLLMRGSKLYTLVISFFHKNSVREILIFHKTLSKAKTYLHNRFRRGRIDSKIMGIDSLLSKSYFSQQKAQRIDAVAGRIDSLELYCTSAELSSLKLSNLLLPRPIPTIFKSFYQS</sequence>
<keyword evidence="1" id="KW-0472">Membrane</keyword>
<comment type="caution">
    <text evidence="2">The sequence shown here is derived from an EMBL/GenBank/DDBJ whole genome shotgun (WGS) entry which is preliminary data.</text>
</comment>